<keyword evidence="4" id="KW-0234">DNA repair</keyword>
<protein>
    <recommendedName>
        <fullName evidence="7">PNK FHA domain-containing protein</fullName>
    </recommendedName>
</protein>
<dbReference type="NCBIfam" id="TIGR01664">
    <property type="entry name" value="DNA-3'-Pase"/>
    <property type="match status" value="1"/>
</dbReference>
<comment type="subcellular location">
    <subcellularLocation>
        <location evidence="1">Nucleus</location>
    </subcellularLocation>
</comment>
<evidence type="ECO:0000256" key="5">
    <source>
        <dbReference type="ARBA" id="ARBA00023242"/>
    </source>
</evidence>
<dbReference type="GO" id="GO:0003690">
    <property type="term" value="F:double-stranded DNA binding"/>
    <property type="evidence" value="ECO:0007669"/>
    <property type="project" value="TreeGrafter"/>
</dbReference>
<evidence type="ECO:0000256" key="2">
    <source>
        <dbReference type="ARBA" id="ARBA00022763"/>
    </source>
</evidence>
<dbReference type="Pfam" id="PF08645">
    <property type="entry name" value="PNK3P"/>
    <property type="match status" value="1"/>
</dbReference>
<dbReference type="SUPFAM" id="SSF56784">
    <property type="entry name" value="HAD-like"/>
    <property type="match status" value="1"/>
</dbReference>
<name>A0AAQ4PEZ0_GASAC</name>
<dbReference type="Pfam" id="PF17913">
    <property type="entry name" value="FHA_2"/>
    <property type="match status" value="1"/>
</dbReference>
<keyword evidence="5" id="KW-0539">Nucleus</keyword>
<keyword evidence="3" id="KW-0378">Hydrolase</keyword>
<feature type="compositionally biased region" description="Basic and acidic residues" evidence="6">
    <location>
        <begin position="193"/>
        <end position="209"/>
    </location>
</feature>
<dbReference type="InterPro" id="IPR023214">
    <property type="entry name" value="HAD_sf"/>
</dbReference>
<evidence type="ECO:0000256" key="6">
    <source>
        <dbReference type="SAM" id="MobiDB-lite"/>
    </source>
</evidence>
<organism evidence="8 9">
    <name type="scientific">Gasterosteus aculeatus aculeatus</name>
    <name type="common">three-spined stickleback</name>
    <dbReference type="NCBI Taxonomy" id="481459"/>
    <lineage>
        <taxon>Eukaryota</taxon>
        <taxon>Metazoa</taxon>
        <taxon>Chordata</taxon>
        <taxon>Craniata</taxon>
        <taxon>Vertebrata</taxon>
        <taxon>Euteleostomi</taxon>
        <taxon>Actinopterygii</taxon>
        <taxon>Neopterygii</taxon>
        <taxon>Teleostei</taxon>
        <taxon>Neoteleostei</taxon>
        <taxon>Acanthomorphata</taxon>
        <taxon>Eupercaria</taxon>
        <taxon>Perciformes</taxon>
        <taxon>Cottioidei</taxon>
        <taxon>Gasterosteales</taxon>
        <taxon>Gasterosteidae</taxon>
        <taxon>Gasterosteus</taxon>
    </lineage>
</organism>
<dbReference type="GO" id="GO:0046404">
    <property type="term" value="F:ATP-dependent polydeoxyribonucleotide 5'-hydroxyl-kinase activity"/>
    <property type="evidence" value="ECO:0007669"/>
    <property type="project" value="TreeGrafter"/>
</dbReference>
<dbReference type="Pfam" id="PF13671">
    <property type="entry name" value="AAA_33"/>
    <property type="match status" value="1"/>
</dbReference>
<feature type="domain" description="PNK FHA" evidence="7">
    <location>
        <begin position="12"/>
        <end position="69"/>
    </location>
</feature>
<feature type="compositionally biased region" description="Basic and acidic residues" evidence="6">
    <location>
        <begin position="113"/>
        <end position="130"/>
    </location>
</feature>
<evidence type="ECO:0000259" key="7">
    <source>
        <dbReference type="Pfam" id="PF17913"/>
    </source>
</evidence>
<dbReference type="PANTHER" id="PTHR12083">
    <property type="entry name" value="BIFUNCTIONAL POLYNUCLEOTIDE PHOSPHATASE/KINASE"/>
    <property type="match status" value="1"/>
</dbReference>
<dbReference type="InterPro" id="IPR041388">
    <property type="entry name" value="FHA_2"/>
</dbReference>
<dbReference type="NCBIfam" id="TIGR01662">
    <property type="entry name" value="HAD-SF-IIIA"/>
    <property type="match status" value="1"/>
</dbReference>
<dbReference type="Ensembl" id="ENSGACT00000042146.1">
    <property type="protein sequence ID" value="ENSGACP00000037445.1"/>
    <property type="gene ID" value="ENSGACG00000005918.2"/>
</dbReference>
<dbReference type="Gene3D" id="3.40.50.300">
    <property type="entry name" value="P-loop containing nucleotide triphosphate hydrolases"/>
    <property type="match status" value="1"/>
</dbReference>
<evidence type="ECO:0000313" key="8">
    <source>
        <dbReference type="Ensembl" id="ENSGACP00000037445.1"/>
    </source>
</evidence>
<dbReference type="SUPFAM" id="SSF49879">
    <property type="entry name" value="SMAD/FHA domain"/>
    <property type="match status" value="1"/>
</dbReference>
<feature type="compositionally biased region" description="Low complexity" evidence="6">
    <location>
        <begin position="211"/>
        <end position="224"/>
    </location>
</feature>
<dbReference type="InterPro" id="IPR006551">
    <property type="entry name" value="Polynucleotide_phosphatase"/>
</dbReference>
<keyword evidence="9" id="KW-1185">Reference proteome</keyword>
<evidence type="ECO:0000256" key="1">
    <source>
        <dbReference type="ARBA" id="ARBA00004123"/>
    </source>
</evidence>
<dbReference type="InterPro" id="IPR027417">
    <property type="entry name" value="P-loop_NTPase"/>
</dbReference>
<dbReference type="GO" id="GO:0006281">
    <property type="term" value="P:DNA repair"/>
    <property type="evidence" value="ECO:0007669"/>
    <property type="project" value="UniProtKB-KW"/>
</dbReference>
<dbReference type="GO" id="GO:0046403">
    <property type="term" value="F:polynucleotide 3'-phosphatase activity"/>
    <property type="evidence" value="ECO:0007669"/>
    <property type="project" value="TreeGrafter"/>
</dbReference>
<dbReference type="AlphaFoldDB" id="A0AAQ4PEZ0"/>
<sequence length="634" mass="70439">MSCALLGPSGVRVPLEDGRAVILGRGPDTGVADKQCSRHQVKVVARYADQDVVVTQLGPNPSFLDGEKLSRSQSGKLTHGGTLFLVNQSHPFKLHYGPKSNGAASGGARKGLKAADKTTRGRDGKEKEPQSSRVPKRSLKDFFPTSPMKSSKRQLSPERGHPEVKRQRLDDGATGGRMKQEEEEEEEEEERMAEEKLKQLQKLAEESLTERSNGPRPSSFSSSNACLRGSWQQVGGLMLYTAAGVRASEKIAGFDIDGCIITTKSGKVFPTAPDDWKILYHEIQPRLASLLKRGYKVVFFTNQMGIARGKLKPEVFRSKVEEILAKLQLPVQVCGVVVQLSSFLLITFQNRTVFFPSQVFVSTSPGIYRKPVTGMWDHLCEKANDGVTIDKTQTFYVGDAAGRPENWAPGRKKKDFSCSDRLFALNIGLQFHTPEEYFLGWKSAPYSLPHFDPRKLDSACRQYDPPSASLTSSSTEVLVAVGYPASGKSTFFHTHVIPKGYVYVNRDTLGSWQSCVSACERAVKEGRSVAVDNTNPDAESRKRYVDVAKAAGVQCRCFHFSASLERAKHNNRFREMVPSDVKHAKVNDMIFHSYKKHFVAPALDEGFSEILQIHFVPNFKDSQSETLYRQFSEG</sequence>
<dbReference type="InterPro" id="IPR036412">
    <property type="entry name" value="HAD-like_sf"/>
</dbReference>
<reference evidence="8" key="2">
    <citation type="submission" date="2025-08" db="UniProtKB">
        <authorList>
            <consortium name="Ensembl"/>
        </authorList>
    </citation>
    <scope>IDENTIFICATION</scope>
</reference>
<dbReference type="Gene3D" id="3.40.50.1000">
    <property type="entry name" value="HAD superfamily/HAD-like"/>
    <property type="match status" value="1"/>
</dbReference>
<feature type="compositionally biased region" description="Acidic residues" evidence="6">
    <location>
        <begin position="181"/>
        <end position="192"/>
    </location>
</feature>
<evidence type="ECO:0000313" key="9">
    <source>
        <dbReference type="Proteomes" id="UP000007635"/>
    </source>
</evidence>
<dbReference type="SUPFAM" id="SSF52540">
    <property type="entry name" value="P-loop containing nucleoside triphosphate hydrolases"/>
    <property type="match status" value="1"/>
</dbReference>
<reference evidence="8 9" key="1">
    <citation type="journal article" date="2021" name="G3 (Bethesda)">
        <title>Improved contiguity of the threespine stickleback genome using long-read sequencing.</title>
        <authorList>
            <person name="Nath S."/>
            <person name="Shaw D.E."/>
            <person name="White M.A."/>
        </authorList>
    </citation>
    <scope>NUCLEOTIDE SEQUENCE [LARGE SCALE GENOMIC DNA]</scope>
    <source>
        <strain evidence="8 9">Lake Benthic</strain>
    </source>
</reference>
<keyword evidence="2" id="KW-0227">DNA damage</keyword>
<evidence type="ECO:0000256" key="3">
    <source>
        <dbReference type="ARBA" id="ARBA00022801"/>
    </source>
</evidence>
<dbReference type="Proteomes" id="UP000007635">
    <property type="component" value="Chromosome I"/>
</dbReference>
<dbReference type="CDD" id="cd01625">
    <property type="entry name" value="HAD_PNP"/>
    <property type="match status" value="1"/>
</dbReference>
<dbReference type="GeneTree" id="ENSGT00940000159302"/>
<dbReference type="InterPro" id="IPR013954">
    <property type="entry name" value="PNK3P"/>
</dbReference>
<dbReference type="FunFam" id="3.40.50.300:FF:000737">
    <property type="entry name" value="Bifunctional polynucleotide phosphatase/kinase"/>
    <property type="match status" value="1"/>
</dbReference>
<dbReference type="InterPro" id="IPR006549">
    <property type="entry name" value="HAD-SF_hydro_IIIA"/>
</dbReference>
<dbReference type="PANTHER" id="PTHR12083:SF9">
    <property type="entry name" value="BIFUNCTIONAL POLYNUCLEOTIDE PHOSPHATASE_KINASE"/>
    <property type="match status" value="1"/>
</dbReference>
<dbReference type="GO" id="GO:0005634">
    <property type="term" value="C:nucleus"/>
    <property type="evidence" value="ECO:0007669"/>
    <property type="project" value="UniProtKB-SubCell"/>
</dbReference>
<reference evidence="8" key="3">
    <citation type="submission" date="2025-09" db="UniProtKB">
        <authorList>
            <consortium name="Ensembl"/>
        </authorList>
    </citation>
    <scope>IDENTIFICATION</scope>
</reference>
<accession>A0AAQ4PEZ0</accession>
<dbReference type="Gene3D" id="2.60.200.20">
    <property type="match status" value="1"/>
</dbReference>
<evidence type="ECO:0000256" key="4">
    <source>
        <dbReference type="ARBA" id="ARBA00023204"/>
    </source>
</evidence>
<feature type="region of interest" description="Disordered" evidence="6">
    <location>
        <begin position="95"/>
        <end position="225"/>
    </location>
</feature>
<dbReference type="InterPro" id="IPR008984">
    <property type="entry name" value="SMAD_FHA_dom_sf"/>
</dbReference>
<proteinExistence type="predicted"/>
<feature type="compositionally biased region" description="Basic and acidic residues" evidence="6">
    <location>
        <begin position="155"/>
        <end position="171"/>
    </location>
</feature>